<dbReference type="Proteomes" id="UP000077667">
    <property type="component" value="Chromosome"/>
</dbReference>
<dbReference type="Gene3D" id="1.10.260.40">
    <property type="entry name" value="lambda repressor-like DNA-binding domains"/>
    <property type="match status" value="1"/>
</dbReference>
<dbReference type="GO" id="GO:0000976">
    <property type="term" value="F:transcription cis-regulatory region binding"/>
    <property type="evidence" value="ECO:0007669"/>
    <property type="project" value="TreeGrafter"/>
</dbReference>
<name>A0A1A9HZK8_9BACT</name>
<dbReference type="STRING" id="1176587.A8C56_07335"/>
<evidence type="ECO:0000313" key="5">
    <source>
        <dbReference type="EMBL" id="ANH80816.1"/>
    </source>
</evidence>
<dbReference type="GO" id="GO:0003700">
    <property type="term" value="F:DNA-binding transcription factor activity"/>
    <property type="evidence" value="ECO:0007669"/>
    <property type="project" value="TreeGrafter"/>
</dbReference>
<dbReference type="Gene3D" id="3.40.50.2300">
    <property type="match status" value="2"/>
</dbReference>
<dbReference type="SUPFAM" id="SSF53822">
    <property type="entry name" value="Periplasmic binding protein-like I"/>
    <property type="match status" value="1"/>
</dbReference>
<evidence type="ECO:0000259" key="4">
    <source>
        <dbReference type="PROSITE" id="PS50932"/>
    </source>
</evidence>
<evidence type="ECO:0000256" key="1">
    <source>
        <dbReference type="ARBA" id="ARBA00023015"/>
    </source>
</evidence>
<keyword evidence="3" id="KW-0804">Transcription</keyword>
<dbReference type="AlphaFoldDB" id="A0A1A9HZK8"/>
<dbReference type="InterPro" id="IPR000843">
    <property type="entry name" value="HTH_LacI"/>
</dbReference>
<dbReference type="InterPro" id="IPR001761">
    <property type="entry name" value="Peripla_BP/Lac1_sug-bd_dom"/>
</dbReference>
<organism evidence="5 6">
    <name type="scientific">Niabella ginsenosidivorans</name>
    <dbReference type="NCBI Taxonomy" id="1176587"/>
    <lineage>
        <taxon>Bacteria</taxon>
        <taxon>Pseudomonadati</taxon>
        <taxon>Bacteroidota</taxon>
        <taxon>Chitinophagia</taxon>
        <taxon>Chitinophagales</taxon>
        <taxon>Chitinophagaceae</taxon>
        <taxon>Niabella</taxon>
    </lineage>
</organism>
<keyword evidence="1" id="KW-0805">Transcription regulation</keyword>
<keyword evidence="6" id="KW-1185">Reference proteome</keyword>
<keyword evidence="2" id="KW-0238">DNA-binding</keyword>
<dbReference type="PANTHER" id="PTHR30146:SF109">
    <property type="entry name" value="HTH-TYPE TRANSCRIPTIONAL REGULATOR GALS"/>
    <property type="match status" value="1"/>
</dbReference>
<proteinExistence type="predicted"/>
<reference evidence="5 6" key="1">
    <citation type="submission" date="2016-05" db="EMBL/GenBank/DDBJ databases">
        <title>Niabella ginsenosidivorans BS26 whole genome sequencing.</title>
        <authorList>
            <person name="Im W.T."/>
            <person name="Siddiqi M.Z."/>
        </authorList>
    </citation>
    <scope>NUCLEOTIDE SEQUENCE [LARGE SCALE GENOMIC DNA]</scope>
    <source>
        <strain evidence="5 6">BS26</strain>
    </source>
</reference>
<dbReference type="SUPFAM" id="SSF47413">
    <property type="entry name" value="lambda repressor-like DNA-binding domains"/>
    <property type="match status" value="1"/>
</dbReference>
<dbReference type="PANTHER" id="PTHR30146">
    <property type="entry name" value="LACI-RELATED TRANSCRIPTIONAL REPRESSOR"/>
    <property type="match status" value="1"/>
</dbReference>
<dbReference type="InterPro" id="IPR028082">
    <property type="entry name" value="Peripla_BP_I"/>
</dbReference>
<evidence type="ECO:0000256" key="3">
    <source>
        <dbReference type="ARBA" id="ARBA00023163"/>
    </source>
</evidence>
<dbReference type="KEGG" id="nia:A8C56_07335"/>
<sequence>MVSDPIPTIKEIAKRLNVSVSTVSRALSDHPRISEKTKEAVKELAKALHYEPNSKAIFFKQKKSYVIGVIVPLIYEDFFSKGISGIESVAMNNGYTILFGQSYDSLEKERVVVDAMKSQRVDGLIISLSKETSRNDHLKALDTYNIPVVYFDRVPSLPDVNKVYSNLFEGTVSMIEWLFKQGRKRIAFINGPSALIASKERLDGYIEGVSRRKLKVDMQMVEQTDFSEEGTHKAIARLLSLKKPPDAIISFNDYVHMDAVKFAVKQQVKINEEILFASYANISVNKHTAYPPVVSVDQFPYKQGEEAMKMMMELLRHKQEGTNAAPGFYNKEMRALLVFN</sequence>
<evidence type="ECO:0000256" key="2">
    <source>
        <dbReference type="ARBA" id="ARBA00023125"/>
    </source>
</evidence>
<dbReference type="EMBL" id="CP015772">
    <property type="protein sequence ID" value="ANH80816.1"/>
    <property type="molecule type" value="Genomic_DNA"/>
</dbReference>
<feature type="domain" description="HTH lacI-type" evidence="4">
    <location>
        <begin position="7"/>
        <end position="61"/>
    </location>
</feature>
<dbReference type="SMART" id="SM00354">
    <property type="entry name" value="HTH_LACI"/>
    <property type="match status" value="1"/>
</dbReference>
<protein>
    <submittedName>
        <fullName evidence="5">LacI family transcriptional regulator</fullName>
    </submittedName>
</protein>
<evidence type="ECO:0000313" key="6">
    <source>
        <dbReference type="Proteomes" id="UP000077667"/>
    </source>
</evidence>
<dbReference type="PROSITE" id="PS50932">
    <property type="entry name" value="HTH_LACI_2"/>
    <property type="match status" value="1"/>
</dbReference>
<accession>A0A1A9HZK8</accession>
<dbReference type="Pfam" id="PF00356">
    <property type="entry name" value="LacI"/>
    <property type="match status" value="1"/>
</dbReference>
<gene>
    <name evidence="5" type="ORF">A8C56_07335</name>
</gene>
<dbReference type="InterPro" id="IPR010982">
    <property type="entry name" value="Lambda_DNA-bd_dom_sf"/>
</dbReference>
<dbReference type="CDD" id="cd01392">
    <property type="entry name" value="HTH_LacI"/>
    <property type="match status" value="1"/>
</dbReference>
<dbReference type="Pfam" id="PF00532">
    <property type="entry name" value="Peripla_BP_1"/>
    <property type="match status" value="1"/>
</dbReference>
<dbReference type="CDD" id="cd06267">
    <property type="entry name" value="PBP1_LacI_sugar_binding-like"/>
    <property type="match status" value="1"/>
</dbReference>